<keyword evidence="4" id="KW-0863">Zinc-finger</keyword>
<evidence type="ECO:0000313" key="12">
    <source>
        <dbReference type="Proteomes" id="UP000663838"/>
    </source>
</evidence>
<sequence>MTGSIPQLTRQHSSAVDHSKMNKSYPPKFRRCLSTNDQDSIKFIFNDDRLKENLYSLLQKSSINDDDDSGTEEIEQQQQQLEHNSLASCNDNENENQLPIKSFDQNLDEGFSECETEDEKTVSLIKNDLKLAESIADSTKQYFCPDTRVAFHGEFARRISVPLSLCHKVRYFLFAQEELANSSYANLIFDYRKLDNAKAQFQCPNIRCRHTWTSMRSRISFSVSSPKIGFIVLEIFGQNCQHCNTYTQALWYIDEVCRVMKNLALCIFERYFPDMINTIELENNITPSRASRHDPTQRKGRMLAPHVKKYFEACRRGLCFV</sequence>
<evidence type="ECO:0000259" key="9">
    <source>
        <dbReference type="SMART" id="SM01328"/>
    </source>
</evidence>
<dbReference type="InterPro" id="IPR026096">
    <property type="entry name" value="R-trans_p"/>
</dbReference>
<dbReference type="SMART" id="SM01328">
    <property type="entry name" value="zf-3CxxC"/>
    <property type="match status" value="1"/>
</dbReference>
<proteinExistence type="predicted"/>
<keyword evidence="5" id="KW-0862">Zinc</keyword>
<dbReference type="GO" id="GO:0008270">
    <property type="term" value="F:zinc ion binding"/>
    <property type="evidence" value="ECO:0007669"/>
    <property type="project" value="UniProtKB-KW"/>
</dbReference>
<feature type="compositionally biased region" description="Polar residues" evidence="8">
    <location>
        <begin position="1"/>
        <end position="14"/>
    </location>
</feature>
<feature type="region of interest" description="Disordered" evidence="8">
    <location>
        <begin position="1"/>
        <end position="31"/>
    </location>
</feature>
<dbReference type="GO" id="GO:0006612">
    <property type="term" value="P:protein targeting to membrane"/>
    <property type="evidence" value="ECO:0007669"/>
    <property type="project" value="TreeGrafter"/>
</dbReference>
<keyword evidence="6" id="KW-1133">Transmembrane helix</keyword>
<keyword evidence="2" id="KW-0812">Transmembrane</keyword>
<dbReference type="Pfam" id="PF13695">
    <property type="entry name" value="Zn_ribbon_3CxxC"/>
    <property type="match status" value="1"/>
</dbReference>
<dbReference type="EMBL" id="CAJOBS010002099">
    <property type="protein sequence ID" value="CAF4790842.1"/>
    <property type="molecule type" value="Genomic_DNA"/>
</dbReference>
<evidence type="ECO:0000313" key="10">
    <source>
        <dbReference type="EMBL" id="CAF3393256.1"/>
    </source>
</evidence>
<comment type="subcellular location">
    <subcellularLocation>
        <location evidence="1">Membrane</location>
        <topology evidence="1">Single-pass membrane protein</topology>
    </subcellularLocation>
</comment>
<evidence type="ECO:0000313" key="11">
    <source>
        <dbReference type="EMBL" id="CAF4790842.1"/>
    </source>
</evidence>
<evidence type="ECO:0000256" key="6">
    <source>
        <dbReference type="ARBA" id="ARBA00022989"/>
    </source>
</evidence>
<protein>
    <recommendedName>
        <fullName evidence="9">3CxxC-type domain-containing protein</fullName>
    </recommendedName>
</protein>
<keyword evidence="3" id="KW-0479">Metal-binding</keyword>
<evidence type="ECO:0000256" key="7">
    <source>
        <dbReference type="ARBA" id="ARBA00023136"/>
    </source>
</evidence>
<evidence type="ECO:0000256" key="1">
    <source>
        <dbReference type="ARBA" id="ARBA00004167"/>
    </source>
</evidence>
<keyword evidence="7" id="KW-0472">Membrane</keyword>
<reference evidence="11" key="1">
    <citation type="submission" date="2021-02" db="EMBL/GenBank/DDBJ databases">
        <authorList>
            <person name="Nowell W R."/>
        </authorList>
    </citation>
    <scope>NUCLEOTIDE SEQUENCE</scope>
</reference>
<gene>
    <name evidence="10" type="ORF">KIK155_LOCUS7407</name>
    <name evidence="11" type="ORF">TOA249_LOCUS22732</name>
</gene>
<dbReference type="InterPro" id="IPR027377">
    <property type="entry name" value="ZAR1/RTP1-5-like_Znf-3CxxC"/>
</dbReference>
<evidence type="ECO:0000256" key="3">
    <source>
        <dbReference type="ARBA" id="ARBA00022723"/>
    </source>
</evidence>
<dbReference type="GO" id="GO:0016020">
    <property type="term" value="C:membrane"/>
    <property type="evidence" value="ECO:0007669"/>
    <property type="project" value="UniProtKB-SubCell"/>
</dbReference>
<dbReference type="Proteomes" id="UP000663865">
    <property type="component" value="Unassembled WGS sequence"/>
</dbReference>
<dbReference type="GO" id="GO:0031849">
    <property type="term" value="F:olfactory receptor binding"/>
    <property type="evidence" value="ECO:0007669"/>
    <property type="project" value="TreeGrafter"/>
</dbReference>
<dbReference type="GO" id="GO:0051205">
    <property type="term" value="P:protein insertion into membrane"/>
    <property type="evidence" value="ECO:0007669"/>
    <property type="project" value="TreeGrafter"/>
</dbReference>
<dbReference type="Proteomes" id="UP000663838">
    <property type="component" value="Unassembled WGS sequence"/>
</dbReference>
<evidence type="ECO:0000256" key="2">
    <source>
        <dbReference type="ARBA" id="ARBA00022692"/>
    </source>
</evidence>
<evidence type="ECO:0000256" key="5">
    <source>
        <dbReference type="ARBA" id="ARBA00022833"/>
    </source>
</evidence>
<evidence type="ECO:0000256" key="8">
    <source>
        <dbReference type="SAM" id="MobiDB-lite"/>
    </source>
</evidence>
<dbReference type="PANTHER" id="PTHR14402">
    <property type="entry name" value="RECEPTOR TRANSPORTING PROTEIN"/>
    <property type="match status" value="1"/>
</dbReference>
<dbReference type="AlphaFoldDB" id="A0A821NLW3"/>
<feature type="domain" description="3CxxC-type" evidence="9">
    <location>
        <begin position="196"/>
        <end position="317"/>
    </location>
</feature>
<accession>A0A821NLW3</accession>
<name>A0A821NLW3_9BILA</name>
<organism evidence="11 12">
    <name type="scientific">Rotaria socialis</name>
    <dbReference type="NCBI Taxonomy" id="392032"/>
    <lineage>
        <taxon>Eukaryota</taxon>
        <taxon>Metazoa</taxon>
        <taxon>Spiralia</taxon>
        <taxon>Gnathifera</taxon>
        <taxon>Rotifera</taxon>
        <taxon>Eurotatoria</taxon>
        <taxon>Bdelloidea</taxon>
        <taxon>Philodinida</taxon>
        <taxon>Philodinidae</taxon>
        <taxon>Rotaria</taxon>
    </lineage>
</organism>
<evidence type="ECO:0000256" key="4">
    <source>
        <dbReference type="ARBA" id="ARBA00022771"/>
    </source>
</evidence>
<dbReference type="PANTHER" id="PTHR14402:SF10">
    <property type="entry name" value="3CXXC-TYPE DOMAIN-CONTAINING PROTEIN"/>
    <property type="match status" value="1"/>
</dbReference>
<dbReference type="EMBL" id="CAJNYV010000901">
    <property type="protein sequence ID" value="CAF3393256.1"/>
    <property type="molecule type" value="Genomic_DNA"/>
</dbReference>
<comment type="caution">
    <text evidence="11">The sequence shown here is derived from an EMBL/GenBank/DDBJ whole genome shotgun (WGS) entry which is preliminary data.</text>
</comment>